<accession>C3Z1C6</accession>
<gene>
    <name evidence="8" type="ORF">BRAFLDRAFT_121695</name>
</gene>
<dbReference type="Gene3D" id="3.30.160.60">
    <property type="entry name" value="Classic Zinc Finger"/>
    <property type="match status" value="1"/>
</dbReference>
<dbReference type="PROSITE" id="PS00028">
    <property type="entry name" value="ZINC_FINGER_C2H2_1"/>
    <property type="match status" value="2"/>
</dbReference>
<dbReference type="SMART" id="SM00355">
    <property type="entry name" value="ZnF_C2H2"/>
    <property type="match status" value="4"/>
</dbReference>
<dbReference type="PANTHER" id="PTHR24394:SF29">
    <property type="entry name" value="MYONEURIN"/>
    <property type="match status" value="1"/>
</dbReference>
<reference evidence="8" key="1">
    <citation type="journal article" date="2008" name="Nature">
        <title>The amphioxus genome and the evolution of the chordate karyotype.</title>
        <authorList>
            <consortium name="US DOE Joint Genome Institute (JGI-PGF)"/>
            <person name="Putnam N.H."/>
            <person name="Butts T."/>
            <person name="Ferrier D.E.K."/>
            <person name="Furlong R.F."/>
            <person name="Hellsten U."/>
            <person name="Kawashima T."/>
            <person name="Robinson-Rechavi M."/>
            <person name="Shoguchi E."/>
            <person name="Terry A."/>
            <person name="Yu J.-K."/>
            <person name="Benito-Gutierrez E.L."/>
            <person name="Dubchak I."/>
            <person name="Garcia-Fernandez J."/>
            <person name="Gibson-Brown J.J."/>
            <person name="Grigoriev I.V."/>
            <person name="Horton A.C."/>
            <person name="de Jong P.J."/>
            <person name="Jurka J."/>
            <person name="Kapitonov V.V."/>
            <person name="Kohara Y."/>
            <person name="Kuroki Y."/>
            <person name="Lindquist E."/>
            <person name="Lucas S."/>
            <person name="Osoegawa K."/>
            <person name="Pennacchio L.A."/>
            <person name="Salamov A.A."/>
            <person name="Satou Y."/>
            <person name="Sauka-Spengler T."/>
            <person name="Schmutz J."/>
            <person name="Shin-I T."/>
            <person name="Toyoda A."/>
            <person name="Bronner-Fraser M."/>
            <person name="Fujiyama A."/>
            <person name="Holland L.Z."/>
            <person name="Holland P.W.H."/>
            <person name="Satoh N."/>
            <person name="Rokhsar D.S."/>
        </authorList>
    </citation>
    <scope>NUCLEOTIDE SEQUENCE [LARGE SCALE GENOMIC DNA]</scope>
    <source>
        <strain evidence="8">S238N-H82</strain>
        <tissue evidence="8">Testes</tissue>
    </source>
</reference>
<keyword evidence="4" id="KW-0862">Zinc</keyword>
<proteinExistence type="predicted"/>
<keyword evidence="5" id="KW-0539">Nucleus</keyword>
<dbReference type="PANTHER" id="PTHR24394">
    <property type="entry name" value="ZINC FINGER PROTEIN"/>
    <property type="match status" value="1"/>
</dbReference>
<feature type="region of interest" description="Disordered" evidence="6">
    <location>
        <begin position="239"/>
        <end position="258"/>
    </location>
</feature>
<feature type="non-terminal residue" evidence="8">
    <location>
        <position position="271"/>
    </location>
</feature>
<dbReference type="InterPro" id="IPR013087">
    <property type="entry name" value="Znf_C2H2_type"/>
</dbReference>
<feature type="domain" description="C2H2-type" evidence="7">
    <location>
        <begin position="209"/>
        <end position="229"/>
    </location>
</feature>
<evidence type="ECO:0000256" key="6">
    <source>
        <dbReference type="SAM" id="MobiDB-lite"/>
    </source>
</evidence>
<evidence type="ECO:0000256" key="2">
    <source>
        <dbReference type="ARBA" id="ARBA00022737"/>
    </source>
</evidence>
<evidence type="ECO:0000313" key="8">
    <source>
        <dbReference type="EMBL" id="EEN53667.1"/>
    </source>
</evidence>
<feature type="domain" description="C2H2-type" evidence="7">
    <location>
        <begin position="144"/>
        <end position="165"/>
    </location>
</feature>
<evidence type="ECO:0000259" key="7">
    <source>
        <dbReference type="PROSITE" id="PS00028"/>
    </source>
</evidence>
<keyword evidence="1" id="KW-0479">Metal-binding</keyword>
<dbReference type="AlphaFoldDB" id="C3Z1C6"/>
<dbReference type="EMBL" id="GG666572">
    <property type="protein sequence ID" value="EEN53667.1"/>
    <property type="molecule type" value="Genomic_DNA"/>
</dbReference>
<protein>
    <recommendedName>
        <fullName evidence="7">C2H2-type domain-containing protein</fullName>
    </recommendedName>
</protein>
<dbReference type="GO" id="GO:0008270">
    <property type="term" value="F:zinc ion binding"/>
    <property type="evidence" value="ECO:0007669"/>
    <property type="project" value="UniProtKB-KW"/>
</dbReference>
<keyword evidence="2" id="KW-0677">Repeat</keyword>
<sequence length="271" mass="31708">MNEDYEEDDDYEDYEEEENSNKEEENLTCKLCSETFQSKMVLDAHQCKDAIYYCKICYMQSTRPRQYALMPLSEAERHFYIHFHQGYLGNKDSTRTDRISFKFQVPEELRGKTSFITCDDDLVQLKDLYIGTFQTEDDDKPHSCGLCGVRFSLPGPRSWHVTKMHLEHKTRKCGVADCAKLSFSTKDKLLRHMFEAHSDLVVKERYWKCNICTMQFQDRTDLEWHFYWHMKPAVKIGAASQKYSQGRPPSHGGSAGGGRPQFRCTICSYET</sequence>
<evidence type="ECO:0000256" key="5">
    <source>
        <dbReference type="ARBA" id="ARBA00023242"/>
    </source>
</evidence>
<evidence type="ECO:0000256" key="3">
    <source>
        <dbReference type="ARBA" id="ARBA00022771"/>
    </source>
</evidence>
<feature type="compositionally biased region" description="Acidic residues" evidence="6">
    <location>
        <begin position="1"/>
        <end position="18"/>
    </location>
</feature>
<organism>
    <name type="scientific">Branchiostoma floridae</name>
    <name type="common">Florida lancelet</name>
    <name type="synonym">Amphioxus</name>
    <dbReference type="NCBI Taxonomy" id="7739"/>
    <lineage>
        <taxon>Eukaryota</taxon>
        <taxon>Metazoa</taxon>
        <taxon>Chordata</taxon>
        <taxon>Cephalochordata</taxon>
        <taxon>Leptocardii</taxon>
        <taxon>Amphioxiformes</taxon>
        <taxon>Branchiostomatidae</taxon>
        <taxon>Branchiostoma</taxon>
    </lineage>
</organism>
<evidence type="ECO:0000256" key="4">
    <source>
        <dbReference type="ARBA" id="ARBA00022833"/>
    </source>
</evidence>
<name>C3Z1C6_BRAFL</name>
<keyword evidence="3" id="KW-0863">Zinc-finger</keyword>
<dbReference type="InParanoid" id="C3Z1C6"/>
<evidence type="ECO:0000256" key="1">
    <source>
        <dbReference type="ARBA" id="ARBA00022723"/>
    </source>
</evidence>
<feature type="region of interest" description="Disordered" evidence="6">
    <location>
        <begin position="1"/>
        <end position="22"/>
    </location>
</feature>